<feature type="chain" id="PRO_5008010895" evidence="1">
    <location>
        <begin position="30"/>
        <end position="84"/>
    </location>
</feature>
<gene>
    <name evidence="2" type="ORF">ERS852578_00222</name>
</gene>
<dbReference type="AlphaFoldDB" id="A0A173RLN6"/>
<name>A0A173RLN6_9FIRM</name>
<evidence type="ECO:0000313" key="2">
    <source>
        <dbReference type="EMBL" id="CUM78616.1"/>
    </source>
</evidence>
<evidence type="ECO:0000313" key="3">
    <source>
        <dbReference type="Proteomes" id="UP000095390"/>
    </source>
</evidence>
<accession>A0A173RLN6</accession>
<reference evidence="2 3" key="1">
    <citation type="submission" date="2015-09" db="EMBL/GenBank/DDBJ databases">
        <authorList>
            <consortium name="Pathogen Informatics"/>
        </authorList>
    </citation>
    <scope>NUCLEOTIDE SEQUENCE [LARGE SCALE GENOMIC DNA]</scope>
    <source>
        <strain evidence="2 3">2789STDY5834966</strain>
    </source>
</reference>
<sequence length="84" mass="9582">MMFRKKLIALSAMLIAGLLVFQANVSADAIEEKPYLSLGADLTATQKRKVLELLDVKEDEFDQYKVVKVTNKDEHAIIKNWYPL</sequence>
<evidence type="ECO:0000256" key="1">
    <source>
        <dbReference type="SAM" id="SignalP"/>
    </source>
</evidence>
<dbReference type="InterPro" id="IPR009343">
    <property type="entry name" value="DUF1002"/>
</dbReference>
<dbReference type="Pfam" id="PF06207">
    <property type="entry name" value="DUF1002"/>
    <property type="match status" value="1"/>
</dbReference>
<dbReference type="EMBL" id="CYYC01000002">
    <property type="protein sequence ID" value="CUM78616.1"/>
    <property type="molecule type" value="Genomic_DNA"/>
</dbReference>
<organism evidence="2 3">
    <name type="scientific">Anaerobutyricum hallii</name>
    <dbReference type="NCBI Taxonomy" id="39488"/>
    <lineage>
        <taxon>Bacteria</taxon>
        <taxon>Bacillati</taxon>
        <taxon>Bacillota</taxon>
        <taxon>Clostridia</taxon>
        <taxon>Lachnospirales</taxon>
        <taxon>Lachnospiraceae</taxon>
        <taxon>Anaerobutyricum</taxon>
    </lineage>
</organism>
<feature type="signal peptide" evidence="1">
    <location>
        <begin position="1"/>
        <end position="29"/>
    </location>
</feature>
<protein>
    <submittedName>
        <fullName evidence="2">Predicted secreted protein</fullName>
    </submittedName>
</protein>
<dbReference type="Proteomes" id="UP000095390">
    <property type="component" value="Unassembled WGS sequence"/>
</dbReference>
<keyword evidence="1" id="KW-0732">Signal</keyword>
<proteinExistence type="predicted"/>